<gene>
    <name evidence="1" type="ORF">GIB67_015078</name>
</gene>
<dbReference type="AlphaFoldDB" id="A0A7J7NMS8"/>
<dbReference type="EMBL" id="JACGCM010000694">
    <property type="protein sequence ID" value="KAF6168531.1"/>
    <property type="molecule type" value="Genomic_DNA"/>
</dbReference>
<keyword evidence="2" id="KW-1185">Reference proteome</keyword>
<organism evidence="1 2">
    <name type="scientific">Kingdonia uniflora</name>
    <dbReference type="NCBI Taxonomy" id="39325"/>
    <lineage>
        <taxon>Eukaryota</taxon>
        <taxon>Viridiplantae</taxon>
        <taxon>Streptophyta</taxon>
        <taxon>Embryophyta</taxon>
        <taxon>Tracheophyta</taxon>
        <taxon>Spermatophyta</taxon>
        <taxon>Magnoliopsida</taxon>
        <taxon>Ranunculales</taxon>
        <taxon>Circaeasteraceae</taxon>
        <taxon>Kingdonia</taxon>
    </lineage>
</organism>
<proteinExistence type="predicted"/>
<evidence type="ECO:0000313" key="2">
    <source>
        <dbReference type="Proteomes" id="UP000541444"/>
    </source>
</evidence>
<dbReference type="Proteomes" id="UP000541444">
    <property type="component" value="Unassembled WGS sequence"/>
</dbReference>
<sequence length="114" mass="13069">MFCTPHKVAKAKTTSHSQESPQHLLRCLSLPPLLSLTLPNSYNFFRLLNLHFQFNPLGNKRVSSSLAAPRSLSRVVYFSMAFFIWFCNSVLERIELQHVGLHCSTLPILQDKVR</sequence>
<evidence type="ECO:0000313" key="1">
    <source>
        <dbReference type="EMBL" id="KAF6168531.1"/>
    </source>
</evidence>
<protein>
    <submittedName>
        <fullName evidence="1">Uncharacterized protein</fullName>
    </submittedName>
</protein>
<accession>A0A7J7NMS8</accession>
<name>A0A7J7NMS8_9MAGN</name>
<reference evidence="1 2" key="1">
    <citation type="journal article" date="2020" name="IScience">
        <title>Genome Sequencing of the Endangered Kingdonia uniflora (Circaeasteraceae, Ranunculales) Reveals Potential Mechanisms of Evolutionary Specialization.</title>
        <authorList>
            <person name="Sun Y."/>
            <person name="Deng T."/>
            <person name="Zhang A."/>
            <person name="Moore M.J."/>
            <person name="Landis J.B."/>
            <person name="Lin N."/>
            <person name="Zhang H."/>
            <person name="Zhang X."/>
            <person name="Huang J."/>
            <person name="Zhang X."/>
            <person name="Sun H."/>
            <person name="Wang H."/>
        </authorList>
    </citation>
    <scope>NUCLEOTIDE SEQUENCE [LARGE SCALE GENOMIC DNA]</scope>
    <source>
        <strain evidence="1">TB1705</strain>
        <tissue evidence="1">Leaf</tissue>
    </source>
</reference>
<comment type="caution">
    <text evidence="1">The sequence shown here is derived from an EMBL/GenBank/DDBJ whole genome shotgun (WGS) entry which is preliminary data.</text>
</comment>